<dbReference type="Gene3D" id="2.170.130.10">
    <property type="entry name" value="TonB-dependent receptor, plug domain"/>
    <property type="match status" value="1"/>
</dbReference>
<dbReference type="InterPro" id="IPR037066">
    <property type="entry name" value="Plug_dom_sf"/>
</dbReference>
<evidence type="ECO:0008006" key="17">
    <source>
        <dbReference type="Google" id="ProtNLM"/>
    </source>
</evidence>
<comment type="subcellular location">
    <subcellularLocation>
        <location evidence="1 10">Cell outer membrane</location>
        <topology evidence="1 10">Multi-pass membrane protein</topology>
    </subcellularLocation>
</comment>
<keyword evidence="5 12" id="KW-0732">Signal</keyword>
<dbReference type="CDD" id="cd01347">
    <property type="entry name" value="ligand_gated_channel"/>
    <property type="match status" value="1"/>
</dbReference>
<dbReference type="SUPFAM" id="SSF56935">
    <property type="entry name" value="Porins"/>
    <property type="match status" value="1"/>
</dbReference>
<evidence type="ECO:0000256" key="2">
    <source>
        <dbReference type="ARBA" id="ARBA00022448"/>
    </source>
</evidence>
<organism evidence="15 16">
    <name type="scientific">candidate division KSB3 bacterium</name>
    <dbReference type="NCBI Taxonomy" id="2044937"/>
    <lineage>
        <taxon>Bacteria</taxon>
        <taxon>candidate division KSB3</taxon>
    </lineage>
</organism>
<feature type="domain" description="TonB-dependent receptor plug" evidence="14">
    <location>
        <begin position="49"/>
        <end position="159"/>
    </location>
</feature>
<dbReference type="Gene3D" id="2.40.170.20">
    <property type="entry name" value="TonB-dependent receptor, beta-barrel domain"/>
    <property type="match status" value="1"/>
</dbReference>
<evidence type="ECO:0000259" key="14">
    <source>
        <dbReference type="Pfam" id="PF07715"/>
    </source>
</evidence>
<proteinExistence type="inferred from homology"/>
<reference evidence="15 16" key="1">
    <citation type="submission" date="2017-10" db="EMBL/GenBank/DDBJ databases">
        <title>Novel microbial diversity and functional potential in the marine mammal oral microbiome.</title>
        <authorList>
            <person name="Dudek N.K."/>
            <person name="Sun C.L."/>
            <person name="Burstein D."/>
            <person name="Kantor R.S."/>
            <person name="Aliaga Goltsman D.S."/>
            <person name="Bik E.M."/>
            <person name="Thomas B.C."/>
            <person name="Banfield J.F."/>
            <person name="Relman D.A."/>
        </authorList>
    </citation>
    <scope>NUCLEOTIDE SEQUENCE [LARGE SCALE GENOMIC DNA]</scope>
    <source>
        <strain evidence="15">DOLZORAL124_49_17</strain>
    </source>
</reference>
<dbReference type="GO" id="GO:0044718">
    <property type="term" value="P:siderophore transmembrane transport"/>
    <property type="evidence" value="ECO:0007669"/>
    <property type="project" value="TreeGrafter"/>
</dbReference>
<dbReference type="InterPro" id="IPR012910">
    <property type="entry name" value="Plug_dom"/>
</dbReference>
<keyword evidence="3 10" id="KW-1134">Transmembrane beta strand</keyword>
<dbReference type="GO" id="GO:0009279">
    <property type="term" value="C:cell outer membrane"/>
    <property type="evidence" value="ECO:0007669"/>
    <property type="project" value="UniProtKB-SubCell"/>
</dbReference>
<dbReference type="InterPro" id="IPR039426">
    <property type="entry name" value="TonB-dep_rcpt-like"/>
</dbReference>
<evidence type="ECO:0000256" key="1">
    <source>
        <dbReference type="ARBA" id="ARBA00004571"/>
    </source>
</evidence>
<feature type="chain" id="PRO_5013788165" description="TonB-dependent receptor" evidence="12">
    <location>
        <begin position="24"/>
        <end position="643"/>
    </location>
</feature>
<gene>
    <name evidence="15" type="ORF">CSB45_07905</name>
</gene>
<keyword evidence="7 10" id="KW-0472">Membrane</keyword>
<dbReference type="AlphaFoldDB" id="A0A2G6E4Z8"/>
<dbReference type="PANTHER" id="PTHR30069:SF29">
    <property type="entry name" value="HEMOGLOBIN AND HEMOGLOBIN-HAPTOGLOBIN-BINDING PROTEIN 1-RELATED"/>
    <property type="match status" value="1"/>
</dbReference>
<keyword evidence="6 11" id="KW-0798">TonB box</keyword>
<keyword evidence="9 10" id="KW-0998">Cell outer membrane</keyword>
<dbReference type="GO" id="GO:0015344">
    <property type="term" value="F:siderophore uptake transmembrane transporter activity"/>
    <property type="evidence" value="ECO:0007669"/>
    <property type="project" value="TreeGrafter"/>
</dbReference>
<dbReference type="Pfam" id="PF07715">
    <property type="entry name" value="Plug"/>
    <property type="match status" value="1"/>
</dbReference>
<dbReference type="PANTHER" id="PTHR30069">
    <property type="entry name" value="TONB-DEPENDENT OUTER MEMBRANE RECEPTOR"/>
    <property type="match status" value="1"/>
</dbReference>
<dbReference type="InterPro" id="IPR000531">
    <property type="entry name" value="Beta-barrel_TonB"/>
</dbReference>
<sequence length="643" mass="71385">MMKNVCISLIILCGVCIPLWGFAEEQTQGEVSVVLDPVVVTATRVEIPKDQVGRSVSTVTEEEIEQQHPTSLSDSLRNQVGIRSKQLRGPGSLQTIDIRGTGARYTQILINGLPIRDVSDPQGSAIEFMSDPLVEDYARIEVVRGASSTLYGSDSIGGTINIIPQRGTEETELFGLFEGGSFSTYQGAAGFRGATELVNYSLLGKYLSSDGLDDHSEYENRAFAGTIGLNMTDNMSLTFYGKYSDAEMDLNSSPSVDVDGNVVADQDDPDDTKDATLFNGSVIFTHQVTEQFDYDLKFGYVDTERKFYFGPEEDFGYENTSTYKGNTQNFDAQANYSLNENNLFTVGYEFEAEEMEMDLTLKKEEPDAQRHSFYLQDTISLLDEQLNLAPGIRYMDHDQTGNRFDWQVSVSYTAGESGFRPHGQIGSGFRAPALYELYGAFYSSYSNSIVVIGNTDLDPEESLAWDMGVEFTNQDETFLADATYFSTDFDEMIAYGTTGYENTDGGKSQGVEIELKYAPSASLVCSGTYTYTDAETADGEDTPGISSHKFGLNIHWQALENLGTNLAITTVSERDTMVYDPNIYESKRFTEDGYVVVDLNADYEMSDSLKIWVRIDNLFDEDYTENFYRAPGIGAYAGVKYML</sequence>
<accession>A0A2G6E4Z8</accession>
<evidence type="ECO:0000256" key="5">
    <source>
        <dbReference type="ARBA" id="ARBA00022729"/>
    </source>
</evidence>
<evidence type="ECO:0000256" key="12">
    <source>
        <dbReference type="SAM" id="SignalP"/>
    </source>
</evidence>
<evidence type="ECO:0000256" key="11">
    <source>
        <dbReference type="RuleBase" id="RU003357"/>
    </source>
</evidence>
<keyword evidence="4 10" id="KW-0812">Transmembrane</keyword>
<dbReference type="PROSITE" id="PS52016">
    <property type="entry name" value="TONB_DEPENDENT_REC_3"/>
    <property type="match status" value="1"/>
</dbReference>
<dbReference type="Proteomes" id="UP000229740">
    <property type="component" value="Unassembled WGS sequence"/>
</dbReference>
<dbReference type="InterPro" id="IPR036942">
    <property type="entry name" value="Beta-barrel_TonB_sf"/>
</dbReference>
<keyword evidence="2 10" id="KW-0813">Transport</keyword>
<protein>
    <recommendedName>
        <fullName evidence="17">TonB-dependent receptor</fullName>
    </recommendedName>
</protein>
<keyword evidence="8" id="KW-0675">Receptor</keyword>
<evidence type="ECO:0000256" key="4">
    <source>
        <dbReference type="ARBA" id="ARBA00022692"/>
    </source>
</evidence>
<feature type="domain" description="TonB-dependent receptor-like beta-barrel" evidence="13">
    <location>
        <begin position="238"/>
        <end position="618"/>
    </location>
</feature>
<evidence type="ECO:0000256" key="8">
    <source>
        <dbReference type="ARBA" id="ARBA00023170"/>
    </source>
</evidence>
<name>A0A2G6E4Z8_9BACT</name>
<dbReference type="EMBL" id="PDPS01000028">
    <property type="protein sequence ID" value="PID57145.1"/>
    <property type="molecule type" value="Genomic_DNA"/>
</dbReference>
<evidence type="ECO:0000256" key="9">
    <source>
        <dbReference type="ARBA" id="ARBA00023237"/>
    </source>
</evidence>
<evidence type="ECO:0000256" key="6">
    <source>
        <dbReference type="ARBA" id="ARBA00023077"/>
    </source>
</evidence>
<evidence type="ECO:0000259" key="13">
    <source>
        <dbReference type="Pfam" id="PF00593"/>
    </source>
</evidence>
<evidence type="ECO:0000256" key="3">
    <source>
        <dbReference type="ARBA" id="ARBA00022452"/>
    </source>
</evidence>
<evidence type="ECO:0000313" key="15">
    <source>
        <dbReference type="EMBL" id="PID57145.1"/>
    </source>
</evidence>
<evidence type="ECO:0000256" key="10">
    <source>
        <dbReference type="PROSITE-ProRule" id="PRU01360"/>
    </source>
</evidence>
<evidence type="ECO:0000256" key="7">
    <source>
        <dbReference type="ARBA" id="ARBA00023136"/>
    </source>
</evidence>
<dbReference type="Pfam" id="PF00593">
    <property type="entry name" value="TonB_dep_Rec_b-barrel"/>
    <property type="match status" value="1"/>
</dbReference>
<feature type="signal peptide" evidence="12">
    <location>
        <begin position="1"/>
        <end position="23"/>
    </location>
</feature>
<comment type="caution">
    <text evidence="15">The sequence shown here is derived from an EMBL/GenBank/DDBJ whole genome shotgun (WGS) entry which is preliminary data.</text>
</comment>
<evidence type="ECO:0000313" key="16">
    <source>
        <dbReference type="Proteomes" id="UP000229740"/>
    </source>
</evidence>
<comment type="similarity">
    <text evidence="10 11">Belongs to the TonB-dependent receptor family.</text>
</comment>